<keyword evidence="3 6" id="KW-0812">Transmembrane</keyword>
<dbReference type="VEuPathDB" id="TriTrypDB:TcCL_NonESM06124"/>
<dbReference type="VEuPathDB" id="TriTrypDB:Tc_MARK_6194"/>
<comment type="function">
    <text evidence="6">Choline transporter.</text>
</comment>
<proteinExistence type="inferred from homology"/>
<dbReference type="GO" id="GO:0022857">
    <property type="term" value="F:transmembrane transporter activity"/>
    <property type="evidence" value="ECO:0007669"/>
    <property type="project" value="UniProtKB-UniRule"/>
</dbReference>
<dbReference type="VEuPathDB" id="TriTrypDB:TcCLB.510187.210"/>
<accession>A0A2V2WIG4</accession>
<dbReference type="GO" id="GO:0005886">
    <property type="term" value="C:plasma membrane"/>
    <property type="evidence" value="ECO:0007669"/>
    <property type="project" value="UniProtKB-SubCell"/>
</dbReference>
<feature type="transmembrane region" description="Helical" evidence="6">
    <location>
        <begin position="424"/>
        <end position="453"/>
    </location>
</feature>
<evidence type="ECO:0000256" key="2">
    <source>
        <dbReference type="ARBA" id="ARBA00007168"/>
    </source>
</evidence>
<comment type="similarity">
    <text evidence="2 6">Belongs to the CTL (choline transporter-like) family.</text>
</comment>
<dbReference type="Proteomes" id="UP000246078">
    <property type="component" value="Unassembled WGS sequence"/>
</dbReference>
<evidence type="ECO:0000256" key="6">
    <source>
        <dbReference type="RuleBase" id="RU368066"/>
    </source>
</evidence>
<dbReference type="VEuPathDB" id="TriTrypDB:C4B63_81g48"/>
<dbReference type="VEuPathDB" id="TriTrypDB:TcCLB.504213.50"/>
<feature type="transmembrane region" description="Helical" evidence="6">
    <location>
        <begin position="250"/>
        <end position="283"/>
    </location>
</feature>
<dbReference type="VEuPathDB" id="TriTrypDB:TCDM_06579"/>
<comment type="caution">
    <text evidence="7">The sequence shown here is derived from an EMBL/GenBank/DDBJ whole genome shotgun (WGS) entry which is preliminary data.</text>
</comment>
<gene>
    <name evidence="7" type="ORF">C3747_114g37</name>
</gene>
<keyword evidence="4 6" id="KW-1133">Transmembrane helix</keyword>
<evidence type="ECO:0000313" key="8">
    <source>
        <dbReference type="Proteomes" id="UP000246078"/>
    </source>
</evidence>
<feature type="transmembrane region" description="Helical" evidence="6">
    <location>
        <begin position="140"/>
        <end position="161"/>
    </location>
</feature>
<name>A0A2V2WIG4_TRYCR</name>
<dbReference type="EMBL" id="PRFC01000114">
    <property type="protein sequence ID" value="PWV06484.1"/>
    <property type="molecule type" value="Genomic_DNA"/>
</dbReference>
<dbReference type="VEuPathDB" id="TriTrypDB:TCSYLVIO_005002"/>
<dbReference type="Pfam" id="PF04515">
    <property type="entry name" value="Choline_transpo"/>
    <property type="match status" value="1"/>
</dbReference>
<dbReference type="PANTHER" id="PTHR12385">
    <property type="entry name" value="CHOLINE TRANSPORTER-LIKE (SLC FAMILY 44)"/>
    <property type="match status" value="1"/>
</dbReference>
<feature type="transmembrane region" description="Helical" evidence="6">
    <location>
        <begin position="304"/>
        <end position="325"/>
    </location>
</feature>
<dbReference type="InterPro" id="IPR007603">
    <property type="entry name" value="Choline_transptr-like"/>
</dbReference>
<dbReference type="VEuPathDB" id="TriTrypDB:BCY84_22879"/>
<feature type="transmembrane region" description="Helical" evidence="6">
    <location>
        <begin position="393"/>
        <end position="418"/>
    </location>
</feature>
<sequence length="485" mass="53049">MDQDLKSSKYKAYNLEVLPEAELYSQHTENLHGVAVNGIPLYPNETPGNPRLSRFVVQGCQDVWAAVIFIAMLIMSVAWGSVNLATYEPIPLNSTGHRTIAIDASNVKVSTFVLLFVIFAVSIFGACGSLMLIGTFPRQIIFIANVMTAVLTLAGAVVAFISGVIFAGFLLVVACFFQVLWLYLVRDRIMFSAELLKASSEVLSKYKAVFLSAFFMTATSFVYMIFWSAMCLPAADRTNAGYDNAGDGFLITFFMLLLFWVSEVVANVIHVTTAGVTATWYFAGEGRMPKNPTLASFKRAVTTSFGSICFGSLIVAIIRLLRWIMESTRDNQNEFIHCVTSCLLSCLESILEYFNTYAFVHVAVYGCGYIEAAKRTWQLCKQCFFAAYFNDALIGPTLTILSLGVSALIGIVVGLVYASTTIGAFSFLGALIVHILFFSVVESAVTTLFVCFAEVPEGLQYSSPELYAALHHADQNGTNNNAASP</sequence>
<organism evidence="7 8">
    <name type="scientific">Trypanosoma cruzi</name>
    <dbReference type="NCBI Taxonomy" id="5693"/>
    <lineage>
        <taxon>Eukaryota</taxon>
        <taxon>Discoba</taxon>
        <taxon>Euglenozoa</taxon>
        <taxon>Kinetoplastea</taxon>
        <taxon>Metakinetoplastina</taxon>
        <taxon>Trypanosomatida</taxon>
        <taxon>Trypanosomatidae</taxon>
        <taxon>Trypanosoma</taxon>
        <taxon>Schizotrypanum</taxon>
    </lineage>
</organism>
<evidence type="ECO:0000313" key="7">
    <source>
        <dbReference type="EMBL" id="PWV06484.1"/>
    </source>
</evidence>
<feature type="transmembrane region" description="Helical" evidence="6">
    <location>
        <begin position="167"/>
        <end position="185"/>
    </location>
</feature>
<keyword evidence="5 6" id="KW-0472">Membrane</keyword>
<comment type="subcellular location">
    <subcellularLocation>
        <location evidence="6">Cell membrane</location>
        <topology evidence="6">Multi-pass membrane protein</topology>
    </subcellularLocation>
    <subcellularLocation>
        <location evidence="1">Membrane</location>
        <topology evidence="1">Multi-pass membrane protein</topology>
    </subcellularLocation>
</comment>
<feature type="transmembrane region" description="Helical" evidence="6">
    <location>
        <begin position="63"/>
        <end position="82"/>
    </location>
</feature>
<protein>
    <recommendedName>
        <fullName evidence="6">Choline transporter-like protein</fullName>
    </recommendedName>
</protein>
<dbReference type="VEuPathDB" id="TriTrypDB:C3747_114g37"/>
<dbReference type="AlphaFoldDB" id="A0A2V2WIG4"/>
<feature type="transmembrane region" description="Helical" evidence="6">
    <location>
        <begin position="206"/>
        <end position="230"/>
    </location>
</feature>
<evidence type="ECO:0000256" key="3">
    <source>
        <dbReference type="ARBA" id="ARBA00022692"/>
    </source>
</evidence>
<dbReference type="VEuPathDB" id="TriTrypDB:ECC02_001997"/>
<dbReference type="PANTHER" id="PTHR12385:SF4">
    <property type="entry name" value="PROTEIN PNS1"/>
    <property type="match status" value="1"/>
</dbReference>
<reference evidence="7 8" key="1">
    <citation type="journal article" date="2018" name="Microb. Genom.">
        <title>Expanding an expanded genome: long-read sequencing of Trypanosoma cruzi.</title>
        <authorList>
            <person name="Berna L."/>
            <person name="Rodriguez M."/>
            <person name="Chiribao M.L."/>
            <person name="Parodi-Talice A."/>
            <person name="Pita S."/>
            <person name="Rijo G."/>
            <person name="Alvarez-Valin F."/>
            <person name="Robello C."/>
        </authorList>
    </citation>
    <scope>NUCLEOTIDE SEQUENCE [LARGE SCALE GENOMIC DNA]</scope>
    <source>
        <strain evidence="7 8">TCC</strain>
    </source>
</reference>
<evidence type="ECO:0000256" key="1">
    <source>
        <dbReference type="ARBA" id="ARBA00004141"/>
    </source>
</evidence>
<dbReference type="VEuPathDB" id="TriTrypDB:TcG_05695"/>
<evidence type="ECO:0000256" key="5">
    <source>
        <dbReference type="ARBA" id="ARBA00023136"/>
    </source>
</evidence>
<feature type="transmembrane region" description="Helical" evidence="6">
    <location>
        <begin position="112"/>
        <end position="133"/>
    </location>
</feature>
<evidence type="ECO:0000256" key="4">
    <source>
        <dbReference type="ARBA" id="ARBA00022989"/>
    </source>
</evidence>
<dbReference type="VEuPathDB" id="TriTrypDB:TcBrA4_0017520"/>